<dbReference type="InterPro" id="IPR017441">
    <property type="entry name" value="Protein_kinase_ATP_BS"/>
</dbReference>
<dbReference type="GO" id="GO:0004674">
    <property type="term" value="F:protein serine/threonine kinase activity"/>
    <property type="evidence" value="ECO:0007669"/>
    <property type="project" value="UniProtKB-KW"/>
</dbReference>
<evidence type="ECO:0000256" key="6">
    <source>
        <dbReference type="PROSITE-ProRule" id="PRU10141"/>
    </source>
</evidence>
<keyword evidence="4 8" id="KW-0418">Kinase</keyword>
<evidence type="ECO:0000256" key="1">
    <source>
        <dbReference type="ARBA" id="ARBA00022527"/>
    </source>
</evidence>
<protein>
    <submittedName>
        <fullName evidence="8">CMGC protein kinase</fullName>
    </submittedName>
</protein>
<dbReference type="SUPFAM" id="SSF56112">
    <property type="entry name" value="Protein kinase-like (PK-like)"/>
    <property type="match status" value="1"/>
</dbReference>
<proteinExistence type="predicted"/>
<evidence type="ECO:0000256" key="3">
    <source>
        <dbReference type="ARBA" id="ARBA00022741"/>
    </source>
</evidence>
<organism evidence="8 9">
    <name type="scientific">Aspergillus sclerotiicarbonarius (strain CBS 121057 / IBT 28362)</name>
    <dbReference type="NCBI Taxonomy" id="1448318"/>
    <lineage>
        <taxon>Eukaryota</taxon>
        <taxon>Fungi</taxon>
        <taxon>Dikarya</taxon>
        <taxon>Ascomycota</taxon>
        <taxon>Pezizomycotina</taxon>
        <taxon>Eurotiomycetes</taxon>
        <taxon>Eurotiomycetidae</taxon>
        <taxon>Eurotiales</taxon>
        <taxon>Aspergillaceae</taxon>
        <taxon>Aspergillus</taxon>
        <taxon>Aspergillus subgen. Circumdati</taxon>
    </lineage>
</organism>
<dbReference type="PANTHER" id="PTHR45646:SF11">
    <property type="entry name" value="SERINE_THREONINE-PROTEIN KINASE DOA"/>
    <property type="match status" value="1"/>
</dbReference>
<feature type="domain" description="Protein kinase" evidence="7">
    <location>
        <begin position="61"/>
        <end position="438"/>
    </location>
</feature>
<evidence type="ECO:0000313" key="9">
    <source>
        <dbReference type="Proteomes" id="UP000248423"/>
    </source>
</evidence>
<evidence type="ECO:0000313" key="8">
    <source>
        <dbReference type="EMBL" id="PYI04461.1"/>
    </source>
</evidence>
<dbReference type="PROSITE" id="PS00107">
    <property type="entry name" value="PROTEIN_KINASE_ATP"/>
    <property type="match status" value="1"/>
</dbReference>
<dbReference type="EMBL" id="KZ826369">
    <property type="protein sequence ID" value="PYI04461.1"/>
    <property type="molecule type" value="Genomic_DNA"/>
</dbReference>
<dbReference type="Gene3D" id="1.10.510.10">
    <property type="entry name" value="Transferase(Phosphotransferase) domain 1"/>
    <property type="match status" value="1"/>
</dbReference>
<dbReference type="InterPro" id="IPR000719">
    <property type="entry name" value="Prot_kinase_dom"/>
</dbReference>
<keyword evidence="1" id="KW-0723">Serine/threonine-protein kinase</keyword>
<sequence length="441" mass="50657">MRSIRSTMTRAFHPLRKKPITVSPPKHTLANDGPVDEEICPGYNSKKFYPARPGDVLNNCYQILVKVGWGSSSTVWFARDMQGSCDEPESVVALKITNTVSHMDDGEREIEECISTTNPSHRGRALFRTFSECFEISGPQGRHLCLAYEPMREPIWLFQRRFQNATLPLPLIKGYIRFLLTGLDYLHTECNAVHYDLKLDNIMVTFEDPTVLSDFMDTQLDDPMEYKLDHTGRPVYRCRNDFGPLRKLRSIPKIVDFGLSTKLEPEDGRGIYPIQPDHYRAPEVILGCGWDTSADIWNLGVLLWDMIEGTELFQQIYDAQGRYAPEAHLAEMIALLGPPPPELITKAQSMLSYKWPEEVKREDGKMCESPVEYFGGPFFDKHGKFLHDDLIPNRKLAETVPSLDEKERENFLSFATKMLAWLPQERETARQLVEHPFLQLK</sequence>
<dbReference type="STRING" id="1448318.A0A319E391"/>
<dbReference type="InterPro" id="IPR051175">
    <property type="entry name" value="CLK_kinases"/>
</dbReference>
<accession>A0A319E391</accession>
<dbReference type="GO" id="GO:0005524">
    <property type="term" value="F:ATP binding"/>
    <property type="evidence" value="ECO:0007669"/>
    <property type="project" value="UniProtKB-UniRule"/>
</dbReference>
<dbReference type="Gene3D" id="3.30.200.20">
    <property type="entry name" value="Phosphorylase Kinase, domain 1"/>
    <property type="match status" value="1"/>
</dbReference>
<dbReference type="GO" id="GO:0005634">
    <property type="term" value="C:nucleus"/>
    <property type="evidence" value="ECO:0007669"/>
    <property type="project" value="TreeGrafter"/>
</dbReference>
<keyword evidence="5 6" id="KW-0067">ATP-binding</keyword>
<evidence type="ECO:0000259" key="7">
    <source>
        <dbReference type="PROSITE" id="PS50011"/>
    </source>
</evidence>
<keyword evidence="2" id="KW-0808">Transferase</keyword>
<feature type="binding site" evidence="6">
    <location>
        <position position="95"/>
    </location>
    <ligand>
        <name>ATP</name>
        <dbReference type="ChEBI" id="CHEBI:30616"/>
    </ligand>
</feature>
<dbReference type="PROSITE" id="PS50011">
    <property type="entry name" value="PROTEIN_KINASE_DOM"/>
    <property type="match status" value="1"/>
</dbReference>
<dbReference type="GO" id="GO:0043484">
    <property type="term" value="P:regulation of RNA splicing"/>
    <property type="evidence" value="ECO:0007669"/>
    <property type="project" value="TreeGrafter"/>
</dbReference>
<evidence type="ECO:0000256" key="5">
    <source>
        <dbReference type="ARBA" id="ARBA00022840"/>
    </source>
</evidence>
<name>A0A319E391_ASPSB</name>
<gene>
    <name evidence="8" type="ORF">BO78DRAFT_347705</name>
</gene>
<keyword evidence="3 6" id="KW-0547">Nucleotide-binding</keyword>
<dbReference type="VEuPathDB" id="FungiDB:BO78DRAFT_347705"/>
<evidence type="ECO:0000256" key="4">
    <source>
        <dbReference type="ARBA" id="ARBA00022777"/>
    </source>
</evidence>
<dbReference type="AlphaFoldDB" id="A0A319E391"/>
<dbReference type="InterPro" id="IPR011009">
    <property type="entry name" value="Kinase-like_dom_sf"/>
</dbReference>
<dbReference type="Pfam" id="PF00069">
    <property type="entry name" value="Pkinase"/>
    <property type="match status" value="2"/>
</dbReference>
<dbReference type="PANTHER" id="PTHR45646">
    <property type="entry name" value="SERINE/THREONINE-PROTEIN KINASE DOA-RELATED"/>
    <property type="match status" value="1"/>
</dbReference>
<keyword evidence="9" id="KW-1185">Reference proteome</keyword>
<dbReference type="Proteomes" id="UP000248423">
    <property type="component" value="Unassembled WGS sequence"/>
</dbReference>
<evidence type="ECO:0000256" key="2">
    <source>
        <dbReference type="ARBA" id="ARBA00022679"/>
    </source>
</evidence>
<dbReference type="OrthoDB" id="5979581at2759"/>
<dbReference type="SMART" id="SM00220">
    <property type="entry name" value="S_TKc"/>
    <property type="match status" value="1"/>
</dbReference>
<reference evidence="8 9" key="1">
    <citation type="submission" date="2018-02" db="EMBL/GenBank/DDBJ databases">
        <title>The genomes of Aspergillus section Nigri reveals drivers in fungal speciation.</title>
        <authorList>
            <consortium name="DOE Joint Genome Institute"/>
            <person name="Vesth T.C."/>
            <person name="Nybo J."/>
            <person name="Theobald S."/>
            <person name="Brandl J."/>
            <person name="Frisvad J.C."/>
            <person name="Nielsen K.F."/>
            <person name="Lyhne E.K."/>
            <person name="Kogle M.E."/>
            <person name="Kuo A."/>
            <person name="Riley R."/>
            <person name="Clum A."/>
            <person name="Nolan M."/>
            <person name="Lipzen A."/>
            <person name="Salamov A."/>
            <person name="Henrissat B."/>
            <person name="Wiebenga A."/>
            <person name="De vries R.P."/>
            <person name="Grigoriev I.V."/>
            <person name="Mortensen U.H."/>
            <person name="Andersen M.R."/>
            <person name="Baker S.E."/>
        </authorList>
    </citation>
    <scope>NUCLEOTIDE SEQUENCE [LARGE SCALE GENOMIC DNA]</scope>
    <source>
        <strain evidence="8 9">CBS 121057</strain>
    </source>
</reference>